<evidence type="ECO:0000313" key="13">
    <source>
        <dbReference type="Proteomes" id="UP000722989"/>
    </source>
</evidence>
<dbReference type="InterPro" id="IPR011712">
    <property type="entry name" value="Sig_transdc_His_kin_sub3_dim/P"/>
</dbReference>
<dbReference type="InterPro" id="IPR003594">
    <property type="entry name" value="HATPase_dom"/>
</dbReference>
<dbReference type="Proteomes" id="UP000722989">
    <property type="component" value="Unassembled WGS sequence"/>
</dbReference>
<keyword evidence="5" id="KW-0547">Nucleotide-binding</keyword>
<evidence type="ECO:0000256" key="5">
    <source>
        <dbReference type="ARBA" id="ARBA00022741"/>
    </source>
</evidence>
<dbReference type="PANTHER" id="PTHR24421">
    <property type="entry name" value="NITRATE/NITRITE SENSOR PROTEIN NARX-RELATED"/>
    <property type="match status" value="1"/>
</dbReference>
<evidence type="ECO:0000256" key="1">
    <source>
        <dbReference type="ARBA" id="ARBA00000085"/>
    </source>
</evidence>
<dbReference type="EMBL" id="JAATVY010000009">
    <property type="protein sequence ID" value="NJC71124.1"/>
    <property type="molecule type" value="Genomic_DNA"/>
</dbReference>
<name>A0ABX0Y0Z8_9ACTN</name>
<evidence type="ECO:0000256" key="3">
    <source>
        <dbReference type="ARBA" id="ARBA00022553"/>
    </source>
</evidence>
<comment type="catalytic activity">
    <reaction evidence="1">
        <text>ATP + protein L-histidine = ADP + protein N-phospho-L-histidine.</text>
        <dbReference type="EC" id="2.7.13.3"/>
    </reaction>
</comment>
<keyword evidence="9" id="KW-0175">Coiled coil</keyword>
<keyword evidence="10" id="KW-0472">Membrane</keyword>
<keyword evidence="7" id="KW-0067">ATP-binding</keyword>
<feature type="transmembrane region" description="Helical" evidence="10">
    <location>
        <begin position="131"/>
        <end position="152"/>
    </location>
</feature>
<evidence type="ECO:0000259" key="11">
    <source>
        <dbReference type="SMART" id="SM00387"/>
    </source>
</evidence>
<dbReference type="InterPro" id="IPR036890">
    <property type="entry name" value="HATPase_C_sf"/>
</dbReference>
<evidence type="ECO:0000256" key="8">
    <source>
        <dbReference type="ARBA" id="ARBA00023012"/>
    </source>
</evidence>
<protein>
    <recommendedName>
        <fullName evidence="2">histidine kinase</fullName>
        <ecNumber evidence="2">2.7.13.3</ecNumber>
    </recommendedName>
</protein>
<dbReference type="SMART" id="SM00387">
    <property type="entry name" value="HATPase_c"/>
    <property type="match status" value="1"/>
</dbReference>
<dbReference type="SUPFAM" id="SSF55874">
    <property type="entry name" value="ATPase domain of HSP90 chaperone/DNA topoisomerase II/histidine kinase"/>
    <property type="match status" value="1"/>
</dbReference>
<keyword evidence="8" id="KW-0902">Two-component regulatory system</keyword>
<keyword evidence="6" id="KW-0418">Kinase</keyword>
<dbReference type="EC" id="2.7.13.3" evidence="2"/>
<keyword evidence="10" id="KW-0812">Transmembrane</keyword>
<dbReference type="CDD" id="cd16917">
    <property type="entry name" value="HATPase_UhpB-NarQ-NarX-like"/>
    <property type="match status" value="1"/>
</dbReference>
<keyword evidence="4" id="KW-0808">Transferase</keyword>
<comment type="caution">
    <text evidence="12">The sequence shown here is derived from an EMBL/GenBank/DDBJ whole genome shotgun (WGS) entry which is preliminary data.</text>
</comment>
<keyword evidence="10" id="KW-1133">Transmembrane helix</keyword>
<dbReference type="PANTHER" id="PTHR24421:SF10">
    <property type="entry name" value="NITRATE_NITRITE SENSOR PROTEIN NARQ"/>
    <property type="match status" value="1"/>
</dbReference>
<evidence type="ECO:0000256" key="7">
    <source>
        <dbReference type="ARBA" id="ARBA00022840"/>
    </source>
</evidence>
<dbReference type="Gene3D" id="3.30.565.10">
    <property type="entry name" value="Histidine kinase-like ATPase, C-terminal domain"/>
    <property type="match status" value="1"/>
</dbReference>
<evidence type="ECO:0000313" key="12">
    <source>
        <dbReference type="EMBL" id="NJC71124.1"/>
    </source>
</evidence>
<evidence type="ECO:0000256" key="2">
    <source>
        <dbReference type="ARBA" id="ARBA00012438"/>
    </source>
</evidence>
<feature type="domain" description="Histidine kinase/HSP90-like ATPase" evidence="11">
    <location>
        <begin position="306"/>
        <end position="400"/>
    </location>
</feature>
<feature type="transmembrane region" description="Helical" evidence="10">
    <location>
        <begin position="99"/>
        <end position="119"/>
    </location>
</feature>
<dbReference type="RefSeq" id="WP_167926010.1">
    <property type="nucleotide sequence ID" value="NZ_JAATVY010000009.1"/>
</dbReference>
<organism evidence="12 13">
    <name type="scientific">Planosporangium thailandense</name>
    <dbReference type="NCBI Taxonomy" id="765197"/>
    <lineage>
        <taxon>Bacteria</taxon>
        <taxon>Bacillati</taxon>
        <taxon>Actinomycetota</taxon>
        <taxon>Actinomycetes</taxon>
        <taxon>Micromonosporales</taxon>
        <taxon>Micromonosporaceae</taxon>
        <taxon>Planosporangium</taxon>
    </lineage>
</organism>
<evidence type="ECO:0000256" key="6">
    <source>
        <dbReference type="ARBA" id="ARBA00022777"/>
    </source>
</evidence>
<dbReference type="Gene3D" id="1.20.5.1930">
    <property type="match status" value="1"/>
</dbReference>
<evidence type="ECO:0000256" key="10">
    <source>
        <dbReference type="SAM" id="Phobius"/>
    </source>
</evidence>
<proteinExistence type="predicted"/>
<dbReference type="Pfam" id="PF02518">
    <property type="entry name" value="HATPase_c"/>
    <property type="match status" value="1"/>
</dbReference>
<dbReference type="InterPro" id="IPR050482">
    <property type="entry name" value="Sensor_HK_TwoCompSys"/>
</dbReference>
<keyword evidence="13" id="KW-1185">Reference proteome</keyword>
<keyword evidence="3" id="KW-0597">Phosphoprotein</keyword>
<gene>
    <name evidence="12" type="ORF">HC031_15585</name>
</gene>
<evidence type="ECO:0000256" key="9">
    <source>
        <dbReference type="SAM" id="Coils"/>
    </source>
</evidence>
<reference evidence="12 13" key="1">
    <citation type="submission" date="2020-03" db="EMBL/GenBank/DDBJ databases">
        <title>WGS of the type strain of Planosporangium spp.</title>
        <authorList>
            <person name="Thawai C."/>
        </authorList>
    </citation>
    <scope>NUCLEOTIDE SEQUENCE [LARGE SCALE GENOMIC DNA]</scope>
    <source>
        <strain evidence="12 13">TBRC 5610</strain>
    </source>
</reference>
<feature type="transmembrane region" description="Helical" evidence="10">
    <location>
        <begin position="37"/>
        <end position="53"/>
    </location>
</feature>
<feature type="coiled-coil region" evidence="9">
    <location>
        <begin position="152"/>
        <end position="179"/>
    </location>
</feature>
<accession>A0ABX0Y0Z8</accession>
<evidence type="ECO:0000256" key="4">
    <source>
        <dbReference type="ARBA" id="ARBA00022679"/>
    </source>
</evidence>
<sequence length="402" mass="42192">MRSHRIRGLRLDVAIGVVAAGYGITDMVVGVRTDQHVARVVLVGAAAVALGFVRHAPFRVLLAECALAAAAELSVPPAANLPALSVTVALGVVAYRHRWSSTVAAWLLVYALSLVNIARTTSAMLLTGSQGVVRIVVIGVFLAAPVAFGRYLRGVRQAARVAEERARDAERRRVAETRAARLAERAHLARDLHDIVAHHVSAIAVHAGTAQFAAAHADSEARGRDEAVRALEGIRHTAGQALAELHELLRALRESEAPDDRGSNGNGAGLTVEPEAMIVDAVERGRVSGLDIDARIDDRCAQAPLAVRVTAARVVQEALTNALKHAGPGATVRTWVGVDDQALRVEVADSGPVGDRPPLPASGYGLTGMRERAAVLGGALTAGPTGAGGWRLSMWLPLRVDA</sequence>
<dbReference type="Pfam" id="PF07730">
    <property type="entry name" value="HisKA_3"/>
    <property type="match status" value="1"/>
</dbReference>